<evidence type="ECO:0000313" key="1">
    <source>
        <dbReference type="EMBL" id="CNT64142.1"/>
    </source>
</evidence>
<dbReference type="AlphaFoldDB" id="A0A655BPX4"/>
<dbReference type="EMBL" id="CQPD01000003">
    <property type="protein sequence ID" value="CNT64142.1"/>
    <property type="molecule type" value="Genomic_DNA"/>
</dbReference>
<proteinExistence type="predicted"/>
<dbReference type="Proteomes" id="UP000042394">
    <property type="component" value="Unassembled WGS sequence"/>
</dbReference>
<reference evidence="1 2" key="1">
    <citation type="submission" date="2015-03" db="EMBL/GenBank/DDBJ databases">
        <authorList>
            <consortium name="Pathogen Informatics"/>
        </authorList>
    </citation>
    <scope>NUCLEOTIDE SEQUENCE [LARGE SCALE GENOMIC DNA]</scope>
    <source>
        <strain evidence="1 2">D4891</strain>
    </source>
</reference>
<name>A0A655BPX4_SALET</name>
<gene>
    <name evidence="1" type="ORF">ERS008207_00405</name>
</gene>
<sequence length="32" mass="3660">MVVTVVALIVLVQVVQMLGDWLAKRADKRDRH</sequence>
<evidence type="ECO:0000313" key="2">
    <source>
        <dbReference type="Proteomes" id="UP000042394"/>
    </source>
</evidence>
<organism evidence="1 2">
    <name type="scientific">Salmonella enterica subsp. enterica serovar Bovismorbificans</name>
    <dbReference type="NCBI Taxonomy" id="58097"/>
    <lineage>
        <taxon>Bacteria</taxon>
        <taxon>Pseudomonadati</taxon>
        <taxon>Pseudomonadota</taxon>
        <taxon>Gammaproteobacteria</taxon>
        <taxon>Enterobacterales</taxon>
        <taxon>Enterobacteriaceae</taxon>
        <taxon>Salmonella</taxon>
    </lineage>
</organism>
<accession>A0A655BPX4</accession>
<protein>
    <submittedName>
        <fullName evidence="1">ABC transporter</fullName>
    </submittedName>
</protein>